<evidence type="ECO:0008006" key="13">
    <source>
        <dbReference type="Google" id="ProtNLM"/>
    </source>
</evidence>
<evidence type="ECO:0000256" key="10">
    <source>
        <dbReference type="SAM" id="Phobius"/>
    </source>
</evidence>
<dbReference type="PANTHER" id="PTHR21137:SF35">
    <property type="entry name" value="ODORANT RECEPTOR 19A-RELATED"/>
    <property type="match status" value="1"/>
</dbReference>
<dbReference type="PANTHER" id="PTHR21137">
    <property type="entry name" value="ODORANT RECEPTOR"/>
    <property type="match status" value="1"/>
</dbReference>
<dbReference type="EMBL" id="OW152827">
    <property type="protein sequence ID" value="CAH2043170.1"/>
    <property type="molecule type" value="Genomic_DNA"/>
</dbReference>
<evidence type="ECO:0000256" key="5">
    <source>
        <dbReference type="ARBA" id="ARBA00022725"/>
    </source>
</evidence>
<evidence type="ECO:0000256" key="2">
    <source>
        <dbReference type="ARBA" id="ARBA00022475"/>
    </source>
</evidence>
<accession>A0ABN8HXH5</accession>
<keyword evidence="7 10" id="KW-0472">Membrane</keyword>
<organism evidence="11 12">
    <name type="scientific">Iphiclides podalirius</name>
    <name type="common">scarce swallowtail</name>
    <dbReference type="NCBI Taxonomy" id="110791"/>
    <lineage>
        <taxon>Eukaryota</taxon>
        <taxon>Metazoa</taxon>
        <taxon>Ecdysozoa</taxon>
        <taxon>Arthropoda</taxon>
        <taxon>Hexapoda</taxon>
        <taxon>Insecta</taxon>
        <taxon>Pterygota</taxon>
        <taxon>Neoptera</taxon>
        <taxon>Endopterygota</taxon>
        <taxon>Lepidoptera</taxon>
        <taxon>Glossata</taxon>
        <taxon>Ditrysia</taxon>
        <taxon>Papilionoidea</taxon>
        <taxon>Papilionidae</taxon>
        <taxon>Papilioninae</taxon>
        <taxon>Iphiclides</taxon>
    </lineage>
</organism>
<keyword evidence="2" id="KW-1003">Cell membrane</keyword>
<evidence type="ECO:0000313" key="12">
    <source>
        <dbReference type="Proteomes" id="UP000837857"/>
    </source>
</evidence>
<evidence type="ECO:0000313" key="11">
    <source>
        <dbReference type="EMBL" id="CAH2043170.1"/>
    </source>
</evidence>
<dbReference type="InterPro" id="IPR004117">
    <property type="entry name" value="7tm6_olfct_rcpt"/>
</dbReference>
<keyword evidence="9" id="KW-0807">Transducer</keyword>
<sequence>MEYATNWRYENGDHPRVQWSVGEVTGVLVGSASIVERGAAVVSTSVNVVRAVASRSVAGSVRNRGPWQAAIVMHPHFTRTVRSIIEEFRTCDDLPALSSRYTINLTNNLRRVKKRALTFWFVIYSNCILYILKPHVIPGRHVMEDFFILYGLEPMFETPNYEIALFTLSASSVFIGHLTSNITAFHIAITGYVEAQMLALSEELVHLWDDVVNEHQDALNTDKKILNDSVKKRLKDIIERHAVSLNLHRRVDSLFRVAIAIEFLLLVLALTAELLGGLKNTYMEVPFAMLLVATDCWTGQRVVDASDTFEASVYDSKWENFNKENMRTVFLMELMVQRTLTMSAGGVAMLDRACFMSINKYIYSTYTTLESVMK</sequence>
<evidence type="ECO:0000256" key="9">
    <source>
        <dbReference type="ARBA" id="ARBA00023224"/>
    </source>
</evidence>
<protein>
    <recommendedName>
        <fullName evidence="13">Odorant receptor</fullName>
    </recommendedName>
</protein>
<evidence type="ECO:0000256" key="3">
    <source>
        <dbReference type="ARBA" id="ARBA00022606"/>
    </source>
</evidence>
<feature type="transmembrane region" description="Helical" evidence="10">
    <location>
        <begin position="116"/>
        <end position="132"/>
    </location>
</feature>
<keyword evidence="5" id="KW-0552">Olfaction</keyword>
<keyword evidence="6 10" id="KW-1133">Transmembrane helix</keyword>
<keyword evidence="8" id="KW-0675">Receptor</keyword>
<keyword evidence="3" id="KW-0716">Sensory transduction</keyword>
<gene>
    <name evidence="11" type="ORF">IPOD504_LOCUS4180</name>
</gene>
<reference evidence="11" key="1">
    <citation type="submission" date="2022-03" db="EMBL/GenBank/DDBJ databases">
        <authorList>
            <person name="Martin H S."/>
        </authorList>
    </citation>
    <scope>NUCLEOTIDE SEQUENCE</scope>
</reference>
<name>A0ABN8HXH5_9NEOP</name>
<evidence type="ECO:0000256" key="8">
    <source>
        <dbReference type="ARBA" id="ARBA00023170"/>
    </source>
</evidence>
<evidence type="ECO:0000256" key="6">
    <source>
        <dbReference type="ARBA" id="ARBA00022989"/>
    </source>
</evidence>
<dbReference type="Proteomes" id="UP000837857">
    <property type="component" value="Chromosome 15"/>
</dbReference>
<dbReference type="Pfam" id="PF02949">
    <property type="entry name" value="7tm_6"/>
    <property type="match status" value="1"/>
</dbReference>
<evidence type="ECO:0000256" key="4">
    <source>
        <dbReference type="ARBA" id="ARBA00022692"/>
    </source>
</evidence>
<keyword evidence="12" id="KW-1185">Reference proteome</keyword>
<comment type="subcellular location">
    <subcellularLocation>
        <location evidence="1">Cell membrane</location>
        <topology evidence="1">Multi-pass membrane protein</topology>
    </subcellularLocation>
</comment>
<feature type="non-terminal residue" evidence="11">
    <location>
        <position position="374"/>
    </location>
</feature>
<proteinExistence type="predicted"/>
<evidence type="ECO:0000256" key="7">
    <source>
        <dbReference type="ARBA" id="ARBA00023136"/>
    </source>
</evidence>
<keyword evidence="4 10" id="KW-0812">Transmembrane</keyword>
<feature type="transmembrane region" description="Helical" evidence="10">
    <location>
        <begin position="254"/>
        <end position="275"/>
    </location>
</feature>
<evidence type="ECO:0000256" key="1">
    <source>
        <dbReference type="ARBA" id="ARBA00004651"/>
    </source>
</evidence>